<evidence type="ECO:0000259" key="9">
    <source>
        <dbReference type="Pfam" id="PF00913"/>
    </source>
</evidence>
<accession>M4SYR9</accession>
<dbReference type="GO" id="GO:0042783">
    <property type="term" value="P:symbiont-mediated evasion of host immune response"/>
    <property type="evidence" value="ECO:0007669"/>
    <property type="project" value="InterPro"/>
</dbReference>
<dbReference type="Gene3D" id="3.30.1680.40">
    <property type="match status" value="1"/>
</dbReference>
<feature type="domain" description="Trypanosome variant surface glycoprotein C-terminal" evidence="10">
    <location>
        <begin position="398"/>
        <end position="498"/>
    </location>
</feature>
<dbReference type="Gene3D" id="3.30.1680.30">
    <property type="match status" value="1"/>
</dbReference>
<keyword evidence="5" id="KW-0472">Membrane</keyword>
<reference evidence="11" key="1">
    <citation type="submission" date="2013-02" db="EMBL/GenBank/DDBJ databases">
        <authorList>
            <person name="Cross G.A.M."/>
            <person name="Kim H.-S."/>
            <person name="Wickstead B."/>
        </authorList>
    </citation>
    <scope>NUCLEOTIDE SEQUENCE</scope>
    <source>
        <strain evidence="11">Lister 427</strain>
    </source>
</reference>
<reference evidence="11" key="2">
    <citation type="journal article" date="2014" name="Mol. Biochem. Parasitol.">
        <title>Capturing the variant surface glycoprotein repertoire (the VSGnome) of Trypanosoma brucei Lister 427.</title>
        <authorList>
            <person name="Cross G.A."/>
            <person name="Kim H.S."/>
            <person name="Wickstead B."/>
        </authorList>
    </citation>
    <scope>NUCLEOTIDE SEQUENCE</scope>
    <source>
        <strain evidence="11">Lister 427</strain>
    </source>
</reference>
<evidence type="ECO:0000256" key="5">
    <source>
        <dbReference type="ARBA" id="ARBA00023136"/>
    </source>
</evidence>
<keyword evidence="7" id="KW-0449">Lipoprotein</keyword>
<evidence type="ECO:0000256" key="8">
    <source>
        <dbReference type="SAM" id="SignalP"/>
    </source>
</evidence>
<evidence type="ECO:0000259" key="10">
    <source>
        <dbReference type="Pfam" id="PF10659"/>
    </source>
</evidence>
<proteinExistence type="predicted"/>
<dbReference type="Gene3D" id="3.90.150.10">
    <property type="entry name" value="Variant Surface Glycoprotein, subunit A domain 1"/>
    <property type="match status" value="1"/>
</dbReference>
<comment type="subcellular location">
    <subcellularLocation>
        <location evidence="2">Cell membrane</location>
        <topology evidence="2">Lipid-anchor</topology>
        <topology evidence="2">GPI-anchor</topology>
    </subcellularLocation>
</comment>
<evidence type="ECO:0000256" key="2">
    <source>
        <dbReference type="ARBA" id="ARBA00004609"/>
    </source>
</evidence>
<comment type="function">
    <text evidence="1">VSG forms a coat on the surface of the parasite. The trypanosome evades the immune response of the host by expressing a series of antigenically distinct VSGs from an estimated 1000 VSG genes.</text>
</comment>
<dbReference type="InterPro" id="IPR019609">
    <property type="entry name" value="Variant_surf_glycoprt_trypan_C"/>
</dbReference>
<feature type="chain" id="PRO_5004057720" evidence="8">
    <location>
        <begin position="27"/>
        <end position="527"/>
    </location>
</feature>
<keyword evidence="3" id="KW-1003">Cell membrane</keyword>
<organism evidence="11">
    <name type="scientific">Trypanosoma brucei</name>
    <dbReference type="NCBI Taxonomy" id="5691"/>
    <lineage>
        <taxon>Eukaryota</taxon>
        <taxon>Discoba</taxon>
        <taxon>Euglenozoa</taxon>
        <taxon>Kinetoplastea</taxon>
        <taxon>Metakinetoplastina</taxon>
        <taxon>Trypanosomatida</taxon>
        <taxon>Trypanosomatidae</taxon>
        <taxon>Trypanosoma</taxon>
    </lineage>
</organism>
<evidence type="ECO:0000256" key="4">
    <source>
        <dbReference type="ARBA" id="ARBA00022622"/>
    </source>
</evidence>
<protein>
    <submittedName>
        <fullName evidence="11">Variant surface glycoprotein 805</fullName>
    </submittedName>
</protein>
<evidence type="ECO:0000256" key="6">
    <source>
        <dbReference type="ARBA" id="ARBA00023180"/>
    </source>
</evidence>
<feature type="domain" description="Trypanosome variant surface glycoprotein A-type N-terminal" evidence="9">
    <location>
        <begin position="14"/>
        <end position="359"/>
    </location>
</feature>
<dbReference type="VEuPathDB" id="TriTrypDB:Tb427_000267600"/>
<dbReference type="InterPro" id="IPR001812">
    <property type="entry name" value="Trypano_VSG_A_N_dom"/>
</dbReference>
<dbReference type="AlphaFoldDB" id="M4SYR9"/>
<dbReference type="GO" id="GO:0005886">
    <property type="term" value="C:plasma membrane"/>
    <property type="evidence" value="ECO:0007669"/>
    <property type="project" value="UniProtKB-SubCell"/>
</dbReference>
<dbReference type="Gene3D" id="1.10.470.10">
    <property type="entry name" value="Variant Surface Glycoprotein, subunit A, domain 2"/>
    <property type="match status" value="1"/>
</dbReference>
<keyword evidence="8" id="KW-0732">Signal</keyword>
<dbReference type="GO" id="GO:0098552">
    <property type="term" value="C:side of membrane"/>
    <property type="evidence" value="ECO:0007669"/>
    <property type="project" value="UniProtKB-KW"/>
</dbReference>
<evidence type="ECO:0000256" key="3">
    <source>
        <dbReference type="ARBA" id="ARBA00022475"/>
    </source>
</evidence>
<name>M4SYR9_9TRYP</name>
<keyword evidence="4" id="KW-0336">GPI-anchor</keyword>
<evidence type="ECO:0000256" key="7">
    <source>
        <dbReference type="ARBA" id="ARBA00023288"/>
    </source>
</evidence>
<keyword evidence="6" id="KW-0325">Glycoprotein</keyword>
<dbReference type="Pfam" id="PF00913">
    <property type="entry name" value="Trypan_glycop"/>
    <property type="match status" value="1"/>
</dbReference>
<evidence type="ECO:0000313" key="11">
    <source>
        <dbReference type="EMBL" id="AGH61259.1"/>
    </source>
</evidence>
<feature type="signal peptide" evidence="8">
    <location>
        <begin position="1"/>
        <end position="26"/>
    </location>
</feature>
<dbReference type="Pfam" id="PF10659">
    <property type="entry name" value="Trypan_glycop_C"/>
    <property type="match status" value="1"/>
</dbReference>
<evidence type="ECO:0000256" key="1">
    <source>
        <dbReference type="ARBA" id="ARBA00002523"/>
    </source>
</evidence>
<dbReference type="SUPFAM" id="SSF58087">
    <property type="entry name" value="Variant surface glycoprotein (N-terminal domain)"/>
    <property type="match status" value="1"/>
</dbReference>
<dbReference type="EMBL" id="KC613828">
    <property type="protein sequence ID" value="AGH61259.1"/>
    <property type="molecule type" value="Genomic_DNA"/>
</dbReference>
<sequence length="527" mass="57300">MKIMQLERKRLSAFLLLATCLKPAAATSEGALKLTAITELCKTAKAGKALGKLIDARLTTLLNWQQQYELFRRKLQVLKILHEGKSEALDVLSGFADAALNEISSEAAGLATDGGETAATAAYAAGRIDEFINVFRSTRDSTGTNNVCIITDSNAKVEDAQLADCLDTPIATPTDPTAATRLAASDFDFQTASTLSASKSCTLTKTDLSAYSGAGDKSELKDPEWGGGVLKVAHTNRGSAATLQTAKRTLPIHAAAQTKAAATVTKLKNTQYPPVTTPDDLTQLLKTKDLSTAMAAALRKRQPQPPPPSYTPKHTELQTLFGFTDSSSKINFLEALDTQKVNVKVSGTTKPIAVLELTDQTISEGEIDALSKMQQKLIAARTEKVCESTDKKTAENICNKIKDATQCNNKAFCSYNETEAETDKKCKFNSTKSSKSEVSVTQTQTAGTETTTDKCKDKKKDDCKSPDCKYEGETLKNFSFLINKKFSLSLAAAFVSLVDVKDSKEFFKFNKIYKAYYFCLFVYFNIF</sequence>